<dbReference type="EMBL" id="HBUF01024253">
    <property type="protein sequence ID" value="CAG6612311.1"/>
    <property type="molecule type" value="Transcribed_RNA"/>
</dbReference>
<organism evidence="1">
    <name type="scientific">Cacopsylla melanoneura</name>
    <dbReference type="NCBI Taxonomy" id="428564"/>
    <lineage>
        <taxon>Eukaryota</taxon>
        <taxon>Metazoa</taxon>
        <taxon>Ecdysozoa</taxon>
        <taxon>Arthropoda</taxon>
        <taxon>Hexapoda</taxon>
        <taxon>Insecta</taxon>
        <taxon>Pterygota</taxon>
        <taxon>Neoptera</taxon>
        <taxon>Paraneoptera</taxon>
        <taxon>Hemiptera</taxon>
        <taxon>Sternorrhyncha</taxon>
        <taxon>Psylloidea</taxon>
        <taxon>Psyllidae</taxon>
        <taxon>Psyllinae</taxon>
        <taxon>Cacopsylla</taxon>
    </lineage>
</organism>
<dbReference type="EMBL" id="HBUF01394106">
    <property type="protein sequence ID" value="CAG6734886.1"/>
    <property type="molecule type" value="Transcribed_RNA"/>
</dbReference>
<dbReference type="EMBL" id="HBUF01194721">
    <property type="protein sequence ID" value="CAG6659617.1"/>
    <property type="molecule type" value="Transcribed_RNA"/>
</dbReference>
<dbReference type="EMBL" id="HBUF01553626">
    <property type="protein sequence ID" value="CAG6759734.1"/>
    <property type="molecule type" value="Transcribed_RNA"/>
</dbReference>
<dbReference type="EMBL" id="HBUF01194722">
    <property type="protein sequence ID" value="CAG6659620.1"/>
    <property type="molecule type" value="Transcribed_RNA"/>
</dbReference>
<dbReference type="AlphaFoldDB" id="A0A8D8RYC4"/>
<dbReference type="EMBL" id="HBUF01024251">
    <property type="protein sequence ID" value="CAG6612305.1"/>
    <property type="molecule type" value="Transcribed_RNA"/>
</dbReference>
<accession>A0A8D8RYC4</accession>
<dbReference type="EMBL" id="HBUF01553627">
    <property type="protein sequence ID" value="CAG6759737.1"/>
    <property type="molecule type" value="Transcribed_RNA"/>
</dbReference>
<name>A0A8D8RYC4_9HEMI</name>
<protein>
    <submittedName>
        <fullName evidence="1">Uncharacterized protein</fullName>
    </submittedName>
</protein>
<evidence type="ECO:0000313" key="1">
    <source>
        <dbReference type="EMBL" id="CAG6659620.1"/>
    </source>
</evidence>
<proteinExistence type="predicted"/>
<dbReference type="EMBL" id="HBUF01553628">
    <property type="protein sequence ID" value="CAG6759740.1"/>
    <property type="molecule type" value="Transcribed_RNA"/>
</dbReference>
<dbReference type="EMBL" id="HBUF01024252">
    <property type="protein sequence ID" value="CAG6612308.1"/>
    <property type="molecule type" value="Transcribed_RNA"/>
</dbReference>
<dbReference type="EMBL" id="HBUF01194720">
    <property type="protein sequence ID" value="CAG6659614.1"/>
    <property type="molecule type" value="Transcribed_RNA"/>
</dbReference>
<sequence>MHIVMHVLKQILHIHVQTVKKLSALIPKKFPIRIRIGTNLASYVLLARSHSLDYLLDPRITKFTVVIVMTQTLPPNVLNVRSYLYQEPRKWSTKTRNGTKNVSAVLFVKM</sequence>
<dbReference type="EMBL" id="HBUF01394105">
    <property type="protein sequence ID" value="CAG6734884.1"/>
    <property type="molecule type" value="Transcribed_RNA"/>
</dbReference>
<reference evidence="1" key="1">
    <citation type="submission" date="2021-05" db="EMBL/GenBank/DDBJ databases">
        <authorList>
            <person name="Alioto T."/>
            <person name="Alioto T."/>
            <person name="Gomez Garrido J."/>
        </authorList>
    </citation>
    <scope>NUCLEOTIDE SEQUENCE</scope>
</reference>